<dbReference type="Pfam" id="PF13505">
    <property type="entry name" value="OMP_b-brl"/>
    <property type="match status" value="1"/>
</dbReference>
<feature type="signal peptide" evidence="6">
    <location>
        <begin position="1"/>
        <end position="22"/>
    </location>
</feature>
<reference evidence="8" key="1">
    <citation type="submission" date="2022-11" db="EMBL/GenBank/DDBJ databases">
        <title>Hoeflea poritis sp. nov., isolated from scleractinian coral Porites lutea.</title>
        <authorList>
            <person name="Zhang G."/>
            <person name="Wei Q."/>
            <person name="Cai L."/>
        </authorList>
    </citation>
    <scope>NUCLEOTIDE SEQUENCE</scope>
    <source>
        <strain evidence="8">E7-10</strain>
    </source>
</reference>
<dbReference type="SUPFAM" id="SSF56925">
    <property type="entry name" value="OMPA-like"/>
    <property type="match status" value="1"/>
</dbReference>
<keyword evidence="3" id="KW-0472">Membrane</keyword>
<dbReference type="InterPro" id="IPR027385">
    <property type="entry name" value="Beta-barrel_OMP"/>
</dbReference>
<sequence length="241" mass="25492">MSIRTVFGAAAASLMLLVSAQAADVIVEEVVVAPAPPPPSNWTGFYAGLHAGYGWGNSDWSFQPGSFWSNPPVTGGSTSPDGFIGGGQVGYLHQNGDLVFGVDISASYADLDDTIASPAFPAFDTWQTEIDFLALAQLRAGYAYDKWLIFAQGGYAGAHAEATGTALFGFGASDSNWHNGWTVGGGVLYKPGQNWSFGAEYNYIDLQSQNYNMSVFGGNDPASISHDIHAVKATLNFHFGN</sequence>
<dbReference type="EMBL" id="JAPJZH010000002">
    <property type="protein sequence ID" value="MDA4844740.1"/>
    <property type="molecule type" value="Genomic_DNA"/>
</dbReference>
<name>A0ABT4VKR1_9HYPH</name>
<evidence type="ECO:0000313" key="9">
    <source>
        <dbReference type="Proteomes" id="UP001148313"/>
    </source>
</evidence>
<gene>
    <name evidence="8" type="ORF">OOZ53_05225</name>
</gene>
<protein>
    <submittedName>
        <fullName evidence="8">Outer membrane beta-barrel protein</fullName>
    </submittedName>
</protein>
<dbReference type="PANTHER" id="PTHR34001:SF3">
    <property type="entry name" value="BLL7405 PROTEIN"/>
    <property type="match status" value="1"/>
</dbReference>
<evidence type="ECO:0000256" key="4">
    <source>
        <dbReference type="ARBA" id="ARBA00023237"/>
    </source>
</evidence>
<evidence type="ECO:0000256" key="2">
    <source>
        <dbReference type="ARBA" id="ARBA00022729"/>
    </source>
</evidence>
<keyword evidence="9" id="KW-1185">Reference proteome</keyword>
<organism evidence="8 9">
    <name type="scientific">Hoeflea poritis</name>
    <dbReference type="NCBI Taxonomy" id="2993659"/>
    <lineage>
        <taxon>Bacteria</taxon>
        <taxon>Pseudomonadati</taxon>
        <taxon>Pseudomonadota</taxon>
        <taxon>Alphaproteobacteria</taxon>
        <taxon>Hyphomicrobiales</taxon>
        <taxon>Rhizobiaceae</taxon>
        <taxon>Hoeflea</taxon>
    </lineage>
</organism>
<evidence type="ECO:0000256" key="6">
    <source>
        <dbReference type="SAM" id="SignalP"/>
    </source>
</evidence>
<dbReference type="InterPro" id="IPR011250">
    <property type="entry name" value="OMP/PagP_B-barrel"/>
</dbReference>
<accession>A0ABT4VKR1</accession>
<dbReference type="RefSeq" id="WP_271088267.1">
    <property type="nucleotide sequence ID" value="NZ_JAPJZH010000002.1"/>
</dbReference>
<comment type="similarity">
    <text evidence="5">Belongs to the Omp25/RopB family.</text>
</comment>
<proteinExistence type="inferred from homology"/>
<comment type="caution">
    <text evidence="8">The sequence shown here is derived from an EMBL/GenBank/DDBJ whole genome shotgun (WGS) entry which is preliminary data.</text>
</comment>
<dbReference type="InterPro" id="IPR051692">
    <property type="entry name" value="OMP-like"/>
</dbReference>
<evidence type="ECO:0000313" key="8">
    <source>
        <dbReference type="EMBL" id="MDA4844740.1"/>
    </source>
</evidence>
<keyword evidence="4" id="KW-0998">Cell outer membrane</keyword>
<comment type="subcellular location">
    <subcellularLocation>
        <location evidence="1">Cell outer membrane</location>
    </subcellularLocation>
</comment>
<keyword evidence="2 6" id="KW-0732">Signal</keyword>
<dbReference type="PANTHER" id="PTHR34001">
    <property type="entry name" value="BLL7405 PROTEIN"/>
    <property type="match status" value="1"/>
</dbReference>
<dbReference type="Gene3D" id="2.40.160.20">
    <property type="match status" value="1"/>
</dbReference>
<feature type="domain" description="Outer membrane protein beta-barrel" evidence="7">
    <location>
        <begin position="11"/>
        <end position="217"/>
    </location>
</feature>
<evidence type="ECO:0000259" key="7">
    <source>
        <dbReference type="Pfam" id="PF13505"/>
    </source>
</evidence>
<evidence type="ECO:0000256" key="1">
    <source>
        <dbReference type="ARBA" id="ARBA00004442"/>
    </source>
</evidence>
<evidence type="ECO:0000256" key="3">
    <source>
        <dbReference type="ARBA" id="ARBA00023136"/>
    </source>
</evidence>
<feature type="chain" id="PRO_5047491283" evidence="6">
    <location>
        <begin position="23"/>
        <end position="241"/>
    </location>
</feature>
<dbReference type="Proteomes" id="UP001148313">
    <property type="component" value="Unassembled WGS sequence"/>
</dbReference>
<evidence type="ECO:0000256" key="5">
    <source>
        <dbReference type="ARBA" id="ARBA00038306"/>
    </source>
</evidence>